<proteinExistence type="predicted"/>
<name>A0A1I6EQC7_9PSEU</name>
<dbReference type="STRING" id="84724.SAMN04488564_10575"/>
<gene>
    <name evidence="2" type="ORF">SAMN04488564_10575</name>
</gene>
<reference evidence="3" key="1">
    <citation type="submission" date="2016-10" db="EMBL/GenBank/DDBJ databases">
        <authorList>
            <person name="Varghese N."/>
            <person name="Submissions S."/>
        </authorList>
    </citation>
    <scope>NUCLEOTIDE SEQUENCE [LARGE SCALE GENOMIC DNA]</scope>
    <source>
        <strain evidence="3">DSM 44232</strain>
    </source>
</reference>
<evidence type="ECO:0000313" key="3">
    <source>
        <dbReference type="Proteomes" id="UP000198583"/>
    </source>
</evidence>
<keyword evidence="3" id="KW-1185">Reference proteome</keyword>
<dbReference type="Proteomes" id="UP000198583">
    <property type="component" value="Unassembled WGS sequence"/>
</dbReference>
<sequence length="39" mass="4253">MAAPEELVLGVERTPIVQDRTEVQLSDGAQGDWGDTRDP</sequence>
<dbReference type="AlphaFoldDB" id="A0A1I6EQC7"/>
<dbReference type="EMBL" id="FOYL01000005">
    <property type="protein sequence ID" value="SFR19974.1"/>
    <property type="molecule type" value="Genomic_DNA"/>
</dbReference>
<protein>
    <submittedName>
        <fullName evidence="2">Uncharacterized protein</fullName>
    </submittedName>
</protein>
<feature type="region of interest" description="Disordered" evidence="1">
    <location>
        <begin position="19"/>
        <end position="39"/>
    </location>
</feature>
<evidence type="ECO:0000313" key="2">
    <source>
        <dbReference type="EMBL" id="SFR19974.1"/>
    </source>
</evidence>
<organism evidence="2 3">
    <name type="scientific">Lentzea waywayandensis</name>
    <dbReference type="NCBI Taxonomy" id="84724"/>
    <lineage>
        <taxon>Bacteria</taxon>
        <taxon>Bacillati</taxon>
        <taxon>Actinomycetota</taxon>
        <taxon>Actinomycetes</taxon>
        <taxon>Pseudonocardiales</taxon>
        <taxon>Pseudonocardiaceae</taxon>
        <taxon>Lentzea</taxon>
    </lineage>
</organism>
<evidence type="ECO:0000256" key="1">
    <source>
        <dbReference type="SAM" id="MobiDB-lite"/>
    </source>
</evidence>
<accession>A0A1I6EQC7</accession>